<keyword evidence="5 8" id="KW-0460">Magnesium</keyword>
<evidence type="ECO:0000256" key="5">
    <source>
        <dbReference type="ARBA" id="ARBA00022842"/>
    </source>
</evidence>
<proteinExistence type="inferred from homology"/>
<evidence type="ECO:0000256" key="6">
    <source>
        <dbReference type="ARBA" id="ARBA00023098"/>
    </source>
</evidence>
<dbReference type="InterPro" id="IPR008278">
    <property type="entry name" value="4-PPantetheinyl_Trfase_dom"/>
</dbReference>
<dbReference type="GO" id="GO:0008897">
    <property type="term" value="F:holo-[acyl-carrier-protein] synthase activity"/>
    <property type="evidence" value="ECO:0007669"/>
    <property type="project" value="UniProtKB-EC"/>
</dbReference>
<comment type="function">
    <text evidence="8">Transfers the 4'-phosphopantetheine moiety from coenzyme A to a Ser of acyl-carrier-protein.</text>
</comment>
<comment type="similarity">
    <text evidence="8">Belongs to the P-Pant transferase superfamily. AcpS family.</text>
</comment>
<reference evidence="10 11" key="1">
    <citation type="submission" date="2021-10" db="EMBL/GenBank/DDBJ databases">
        <authorList>
            <person name="Koch H."/>
        </authorList>
    </citation>
    <scope>NUCLEOTIDE SEQUENCE [LARGE SCALE GENOMIC DNA]</scope>
    <source>
        <strain evidence="10">6680</strain>
    </source>
</reference>
<sequence>MIFGIGTDIVAYARIEAVHASYGERFAQRILSQQELTEYRVHTYPVRLLMKRFAAKEALAKAIGSGLRYPVSLQKITVTHDAFGKPIFIFDAELAAHLMQLGLTHHHLSISDDHDVAVAFVILEKD</sequence>
<dbReference type="RefSeq" id="WP_239796892.1">
    <property type="nucleotide sequence ID" value="NZ_OU912926.1"/>
</dbReference>
<dbReference type="EMBL" id="OU912926">
    <property type="protein sequence ID" value="CAG9933045.1"/>
    <property type="molecule type" value="Genomic_DNA"/>
</dbReference>
<dbReference type="NCBIfam" id="TIGR00516">
    <property type="entry name" value="acpS"/>
    <property type="match status" value="1"/>
</dbReference>
<dbReference type="NCBIfam" id="TIGR00556">
    <property type="entry name" value="pantethn_trn"/>
    <property type="match status" value="1"/>
</dbReference>
<name>A0ABN8AJX5_9PROT</name>
<dbReference type="Gene3D" id="3.90.470.20">
    <property type="entry name" value="4'-phosphopantetheinyl transferase domain"/>
    <property type="match status" value="1"/>
</dbReference>
<feature type="binding site" evidence="8">
    <location>
        <position position="57"/>
    </location>
    <ligand>
        <name>Mg(2+)</name>
        <dbReference type="ChEBI" id="CHEBI:18420"/>
    </ligand>
</feature>
<gene>
    <name evidence="8 10" type="primary">acpS</name>
    <name evidence="10" type="ORF">NTG6680_1796</name>
</gene>
<comment type="cofactor">
    <cofactor evidence="8">
        <name>Mg(2+)</name>
        <dbReference type="ChEBI" id="CHEBI:18420"/>
    </cofactor>
</comment>
<dbReference type="EC" id="2.7.8.7" evidence="8"/>
<comment type="catalytic activity">
    <reaction evidence="8">
        <text>apo-[ACP] + CoA = holo-[ACP] + adenosine 3',5'-bisphosphate + H(+)</text>
        <dbReference type="Rhea" id="RHEA:12068"/>
        <dbReference type="Rhea" id="RHEA-COMP:9685"/>
        <dbReference type="Rhea" id="RHEA-COMP:9690"/>
        <dbReference type="ChEBI" id="CHEBI:15378"/>
        <dbReference type="ChEBI" id="CHEBI:29999"/>
        <dbReference type="ChEBI" id="CHEBI:57287"/>
        <dbReference type="ChEBI" id="CHEBI:58343"/>
        <dbReference type="ChEBI" id="CHEBI:64479"/>
        <dbReference type="EC" id="2.7.8.7"/>
    </reaction>
</comment>
<evidence type="ECO:0000256" key="8">
    <source>
        <dbReference type="HAMAP-Rule" id="MF_00101"/>
    </source>
</evidence>
<dbReference type="InterPro" id="IPR004568">
    <property type="entry name" value="Ppantetheine-prot_Trfase_dom"/>
</dbReference>
<evidence type="ECO:0000313" key="11">
    <source>
        <dbReference type="Proteomes" id="UP000839052"/>
    </source>
</evidence>
<keyword evidence="6 8" id="KW-0443">Lipid metabolism</keyword>
<comment type="subcellular location">
    <subcellularLocation>
        <location evidence="8">Cytoplasm</location>
    </subcellularLocation>
</comment>
<keyword evidence="8" id="KW-0963">Cytoplasm</keyword>
<evidence type="ECO:0000256" key="3">
    <source>
        <dbReference type="ARBA" id="ARBA00022723"/>
    </source>
</evidence>
<dbReference type="Pfam" id="PF01648">
    <property type="entry name" value="ACPS"/>
    <property type="match status" value="1"/>
</dbReference>
<evidence type="ECO:0000259" key="9">
    <source>
        <dbReference type="Pfam" id="PF01648"/>
    </source>
</evidence>
<keyword evidence="3 8" id="KW-0479">Metal-binding</keyword>
<evidence type="ECO:0000256" key="1">
    <source>
        <dbReference type="ARBA" id="ARBA00022516"/>
    </source>
</evidence>
<dbReference type="Proteomes" id="UP000839052">
    <property type="component" value="Chromosome"/>
</dbReference>
<evidence type="ECO:0000256" key="2">
    <source>
        <dbReference type="ARBA" id="ARBA00022679"/>
    </source>
</evidence>
<dbReference type="InterPro" id="IPR037143">
    <property type="entry name" value="4-PPantetheinyl_Trfase_dom_sf"/>
</dbReference>
<evidence type="ECO:0000256" key="7">
    <source>
        <dbReference type="ARBA" id="ARBA00023160"/>
    </source>
</evidence>
<keyword evidence="4 8" id="KW-0276">Fatty acid metabolism</keyword>
<keyword evidence="2 8" id="KW-0808">Transferase</keyword>
<keyword evidence="1 8" id="KW-0444">Lipid biosynthesis</keyword>
<accession>A0ABN8AJX5</accession>
<evidence type="ECO:0000256" key="4">
    <source>
        <dbReference type="ARBA" id="ARBA00022832"/>
    </source>
</evidence>
<dbReference type="InterPro" id="IPR002582">
    <property type="entry name" value="ACPS"/>
</dbReference>
<feature type="binding site" evidence="8">
    <location>
        <position position="8"/>
    </location>
    <ligand>
        <name>Mg(2+)</name>
        <dbReference type="ChEBI" id="CHEBI:18420"/>
    </ligand>
</feature>
<keyword evidence="7 8" id="KW-0275">Fatty acid biosynthesis</keyword>
<feature type="domain" description="4'-phosphopantetheinyl transferase" evidence="9">
    <location>
        <begin position="4"/>
        <end position="117"/>
    </location>
</feature>
<protein>
    <recommendedName>
        <fullName evidence="8">Holo-[acyl-carrier-protein] synthase</fullName>
        <shortName evidence="8">Holo-ACP synthase</shortName>
        <ecNumber evidence="8">2.7.8.7</ecNumber>
    </recommendedName>
    <alternativeName>
        <fullName evidence="8">4'-phosphopantetheinyl transferase AcpS</fullName>
    </alternativeName>
</protein>
<dbReference type="HAMAP" id="MF_00101">
    <property type="entry name" value="AcpS"/>
    <property type="match status" value="1"/>
</dbReference>
<dbReference type="SUPFAM" id="SSF56214">
    <property type="entry name" value="4'-phosphopantetheinyl transferase"/>
    <property type="match status" value="1"/>
</dbReference>
<evidence type="ECO:0000313" key="10">
    <source>
        <dbReference type="EMBL" id="CAG9933045.1"/>
    </source>
</evidence>
<keyword evidence="11" id="KW-1185">Reference proteome</keyword>
<organism evidence="10 11">
    <name type="scientific">Candidatus Nitrotoga arctica</name>
    <dbReference type="NCBI Taxonomy" id="453162"/>
    <lineage>
        <taxon>Bacteria</taxon>
        <taxon>Pseudomonadati</taxon>
        <taxon>Pseudomonadota</taxon>
        <taxon>Betaproteobacteria</taxon>
        <taxon>Nitrosomonadales</taxon>
        <taxon>Gallionellaceae</taxon>
        <taxon>Candidatus Nitrotoga</taxon>
    </lineage>
</organism>